<evidence type="ECO:0000313" key="1">
    <source>
        <dbReference type="EMBL" id="KAH3780672.1"/>
    </source>
</evidence>
<accession>A0A9D4IQC3</accession>
<name>A0A9D4IQC3_DREPO</name>
<proteinExistence type="predicted"/>
<reference evidence="2" key="1">
    <citation type="journal article" date="2019" name="bioRxiv">
        <title>The Genome of the Zebra Mussel, Dreissena polymorpha: A Resource for Invasive Species Research.</title>
        <authorList>
            <person name="McCartney M.A."/>
            <person name="Auch B."/>
            <person name="Kono T."/>
            <person name="Mallez S."/>
            <person name="Zhang Y."/>
            <person name="Obille A."/>
            <person name="Becker A."/>
            <person name="Abrahante J.E."/>
            <person name="Garbe J."/>
            <person name="Badalamenti J.P."/>
            <person name="Herman A."/>
            <person name="Mangelson H."/>
            <person name="Liachko I."/>
            <person name="Sullivan S."/>
            <person name="Sone E.D."/>
            <person name="Koren S."/>
            <person name="Silverstein K.A.T."/>
            <person name="Beckman K.B."/>
            <person name="Gohl D.M."/>
        </authorList>
    </citation>
    <scope>NUCLEOTIDE SEQUENCE</scope>
    <source>
        <strain evidence="2">Duluth1</strain>
        <tissue evidence="2">Whole animal</tissue>
    </source>
</reference>
<gene>
    <name evidence="1" type="ORF">DPMN_158491</name>
    <name evidence="2" type="ORF">DPMN_159003</name>
</gene>
<organism evidence="2 3">
    <name type="scientific">Dreissena polymorpha</name>
    <name type="common">Zebra mussel</name>
    <name type="synonym">Mytilus polymorpha</name>
    <dbReference type="NCBI Taxonomy" id="45954"/>
    <lineage>
        <taxon>Eukaryota</taxon>
        <taxon>Metazoa</taxon>
        <taxon>Spiralia</taxon>
        <taxon>Lophotrochozoa</taxon>
        <taxon>Mollusca</taxon>
        <taxon>Bivalvia</taxon>
        <taxon>Autobranchia</taxon>
        <taxon>Heteroconchia</taxon>
        <taxon>Euheterodonta</taxon>
        <taxon>Imparidentia</taxon>
        <taxon>Neoheterodontei</taxon>
        <taxon>Myida</taxon>
        <taxon>Dreissenoidea</taxon>
        <taxon>Dreissenidae</taxon>
        <taxon>Dreissena</taxon>
    </lineage>
</organism>
<dbReference type="EMBL" id="JAIWYP010000008">
    <property type="protein sequence ID" value="KAH3781177.1"/>
    <property type="molecule type" value="Genomic_DNA"/>
</dbReference>
<keyword evidence="3" id="KW-1185">Reference proteome</keyword>
<dbReference type="Proteomes" id="UP000828390">
    <property type="component" value="Unassembled WGS sequence"/>
</dbReference>
<dbReference type="EMBL" id="JAIWYP010000008">
    <property type="protein sequence ID" value="KAH3780672.1"/>
    <property type="molecule type" value="Genomic_DNA"/>
</dbReference>
<dbReference type="AlphaFoldDB" id="A0A9D4IQC3"/>
<protein>
    <submittedName>
        <fullName evidence="2">Uncharacterized protein</fullName>
    </submittedName>
</protein>
<comment type="caution">
    <text evidence="2">The sequence shown here is derived from an EMBL/GenBank/DDBJ whole genome shotgun (WGS) entry which is preliminary data.</text>
</comment>
<evidence type="ECO:0000313" key="2">
    <source>
        <dbReference type="EMBL" id="KAH3781177.1"/>
    </source>
</evidence>
<reference evidence="2" key="2">
    <citation type="submission" date="2020-11" db="EMBL/GenBank/DDBJ databases">
        <authorList>
            <person name="McCartney M.A."/>
            <person name="Auch B."/>
            <person name="Kono T."/>
            <person name="Mallez S."/>
            <person name="Becker A."/>
            <person name="Gohl D.M."/>
            <person name="Silverstein K.A.T."/>
            <person name="Koren S."/>
            <person name="Bechman K.B."/>
            <person name="Herman A."/>
            <person name="Abrahante J.E."/>
            <person name="Garbe J."/>
        </authorList>
    </citation>
    <scope>NUCLEOTIDE SEQUENCE</scope>
    <source>
        <strain evidence="2">Duluth1</strain>
        <tissue evidence="2">Whole animal</tissue>
    </source>
</reference>
<evidence type="ECO:0000313" key="3">
    <source>
        <dbReference type="Proteomes" id="UP000828390"/>
    </source>
</evidence>
<sequence>MITADVCARKRSCVRLVNAGPEPSRRQNEIDLTVYLPDSLKHVRSLFWTVCVVAACLPG</sequence>